<dbReference type="GO" id="GO:0000155">
    <property type="term" value="F:phosphorelay sensor kinase activity"/>
    <property type="evidence" value="ECO:0007669"/>
    <property type="project" value="InterPro"/>
</dbReference>
<feature type="transmembrane region" description="Helical" evidence="14">
    <location>
        <begin position="155"/>
        <end position="174"/>
    </location>
</feature>
<keyword evidence="5" id="KW-0597">Phosphoprotein</keyword>
<dbReference type="CDD" id="cd00075">
    <property type="entry name" value="HATPase"/>
    <property type="match status" value="1"/>
</dbReference>
<evidence type="ECO:0000256" key="2">
    <source>
        <dbReference type="ARBA" id="ARBA00004533"/>
    </source>
</evidence>
<dbReference type="SUPFAM" id="SSF47384">
    <property type="entry name" value="Homodimeric domain of signal transducing histidine kinase"/>
    <property type="match status" value="1"/>
</dbReference>
<dbReference type="EC" id="2.7.13.3" evidence="14"/>
<dbReference type="AlphaFoldDB" id="A0A0B6S815"/>
<name>A0A0B6S815_BURPL</name>
<evidence type="ECO:0000256" key="3">
    <source>
        <dbReference type="ARBA" id="ARBA00022475"/>
    </source>
</evidence>
<dbReference type="PANTHER" id="PTHR45436:SF9">
    <property type="entry name" value="SENSOR PROTEIN"/>
    <property type="match status" value="1"/>
</dbReference>
<keyword evidence="3 14" id="KW-1003">Cell membrane</keyword>
<accession>A0A0B6S815</accession>
<evidence type="ECO:0000256" key="4">
    <source>
        <dbReference type="ARBA" id="ARBA00022519"/>
    </source>
</evidence>
<evidence type="ECO:0000256" key="10">
    <source>
        <dbReference type="ARBA" id="ARBA00022840"/>
    </source>
</evidence>
<keyword evidence="6 14" id="KW-0808">Transferase</keyword>
<keyword evidence="12 14" id="KW-0902">Two-component regulatory system</keyword>
<evidence type="ECO:0000313" key="17">
    <source>
        <dbReference type="EMBL" id="AJK49410.1"/>
    </source>
</evidence>
<sequence>MKRSISLRLSLMFGITSLLVFSLVGIGLFVMMERQLFAELRATLETRAKVAELIVSHATTAARWHITQEKLNDLQPLDGSTRYIVTSPDPAFRLGTPLKGETKGMPVGAFRLIHCVGSGYDVMTRTTVIPPNGVRPELTLVVATTCERTQKMLRFIALTLAGLIGAATVIALLLSRAVTRFGLEPLVRLSKEAAALSPANRKQRLRTDALPSELHDLASSFNGALERIEHAYDRLESFNADVAHELRTPVSILIGQTQVALTSRDRSVDRMQRTLQSNLEEFERLRVIVNDMLFLSRSDRGERATNLSDVSLAVEVSRMLDFLEISLDDAQLRAELAGDARASVDTSLFGRAMTNLLINAIQHSRPGDTLRVKIRAAGEQVEIAVSNPGAPLDPAVRAQMFERFYRREEARTNSNENHGLGLSIVKAVAEMHGGSVFVASEDGWNTFGFSVAARPSAPPADTRALATGLPHNAALRPS</sequence>
<organism evidence="17 18">
    <name type="scientific">Burkholderia plantarii</name>
    <dbReference type="NCBI Taxonomy" id="41899"/>
    <lineage>
        <taxon>Bacteria</taxon>
        <taxon>Pseudomonadati</taxon>
        <taxon>Pseudomonadota</taxon>
        <taxon>Betaproteobacteria</taxon>
        <taxon>Burkholderiales</taxon>
        <taxon>Burkholderiaceae</taxon>
        <taxon>Burkholderia</taxon>
    </lineage>
</organism>
<dbReference type="InterPro" id="IPR005467">
    <property type="entry name" value="His_kinase_dom"/>
</dbReference>
<dbReference type="InterPro" id="IPR004358">
    <property type="entry name" value="Sig_transdc_His_kin-like_C"/>
</dbReference>
<keyword evidence="9 14" id="KW-0418">Kinase</keyword>
<keyword evidence="11 14" id="KW-1133">Transmembrane helix</keyword>
<keyword evidence="13 14" id="KW-0472">Membrane</keyword>
<evidence type="ECO:0000256" key="11">
    <source>
        <dbReference type="ARBA" id="ARBA00022989"/>
    </source>
</evidence>
<protein>
    <recommendedName>
        <fullName evidence="14">Sensor protein</fullName>
        <ecNumber evidence="14">2.7.13.3</ecNumber>
    </recommendedName>
</protein>
<comment type="subcellular location">
    <subcellularLocation>
        <location evidence="2 14">Cell inner membrane</location>
    </subcellularLocation>
</comment>
<dbReference type="Pfam" id="PF00512">
    <property type="entry name" value="HisKA"/>
    <property type="match status" value="1"/>
</dbReference>
<keyword evidence="10 14" id="KW-0067">ATP-binding</keyword>
<feature type="domain" description="Histidine kinase" evidence="15">
    <location>
        <begin position="241"/>
        <end position="455"/>
    </location>
</feature>
<dbReference type="InterPro" id="IPR003594">
    <property type="entry name" value="HATPase_dom"/>
</dbReference>
<dbReference type="HOGENOM" id="CLU_000445_89_6_4"/>
<proteinExistence type="predicted"/>
<evidence type="ECO:0000256" key="9">
    <source>
        <dbReference type="ARBA" id="ARBA00022777"/>
    </source>
</evidence>
<dbReference type="Gene3D" id="1.10.287.130">
    <property type="match status" value="1"/>
</dbReference>
<keyword evidence="18" id="KW-1185">Reference proteome</keyword>
<dbReference type="CDD" id="cd00082">
    <property type="entry name" value="HisKA"/>
    <property type="match status" value="1"/>
</dbReference>
<reference evidence="18" key="1">
    <citation type="submission" date="2011-03" db="EMBL/GenBank/DDBJ databases">
        <authorList>
            <person name="Voget S."/>
            <person name="Streit W.R."/>
            <person name="Jaeger K.E."/>
            <person name="Daniel R."/>
        </authorList>
    </citation>
    <scope>NUCLEOTIDE SEQUENCE [LARGE SCALE GENOMIC DNA]</scope>
    <source>
        <strain evidence="18">PG1</strain>
    </source>
</reference>
<dbReference type="SMART" id="SM00388">
    <property type="entry name" value="HisKA"/>
    <property type="match status" value="1"/>
</dbReference>
<keyword evidence="7 14" id="KW-0812">Transmembrane</keyword>
<dbReference type="Pfam" id="PF02518">
    <property type="entry name" value="HATPase_c"/>
    <property type="match status" value="1"/>
</dbReference>
<dbReference type="RefSeq" id="WP_042627868.1">
    <property type="nucleotide sequence ID" value="NZ_CP002581.1"/>
</dbReference>
<evidence type="ECO:0000256" key="7">
    <source>
        <dbReference type="ARBA" id="ARBA00022692"/>
    </source>
</evidence>
<evidence type="ECO:0000256" key="6">
    <source>
        <dbReference type="ARBA" id="ARBA00022679"/>
    </source>
</evidence>
<dbReference type="Gene3D" id="3.30.565.10">
    <property type="entry name" value="Histidine kinase-like ATPase, C-terminal domain"/>
    <property type="match status" value="1"/>
</dbReference>
<evidence type="ECO:0000256" key="8">
    <source>
        <dbReference type="ARBA" id="ARBA00022741"/>
    </source>
</evidence>
<dbReference type="InterPro" id="IPR003661">
    <property type="entry name" value="HisK_dim/P_dom"/>
</dbReference>
<evidence type="ECO:0000256" key="14">
    <source>
        <dbReference type="RuleBase" id="RU364088"/>
    </source>
</evidence>
<comment type="catalytic activity">
    <reaction evidence="1 14">
        <text>ATP + protein L-histidine = ADP + protein N-phospho-L-histidine.</text>
        <dbReference type="EC" id="2.7.13.3"/>
    </reaction>
</comment>
<gene>
    <name evidence="17" type="primary">czcS</name>
    <name evidence="17" type="ORF">BGL_2c13430</name>
</gene>
<dbReference type="EMBL" id="CP002581">
    <property type="protein sequence ID" value="AJK49410.1"/>
    <property type="molecule type" value="Genomic_DNA"/>
</dbReference>
<dbReference type="InterPro" id="IPR006290">
    <property type="entry name" value="CztS_silS_copS"/>
</dbReference>
<dbReference type="SMART" id="SM00387">
    <property type="entry name" value="HATPase_c"/>
    <property type="match status" value="1"/>
</dbReference>
<dbReference type="SUPFAM" id="SSF55874">
    <property type="entry name" value="ATPase domain of HSP90 chaperone/DNA topoisomerase II/histidine kinase"/>
    <property type="match status" value="1"/>
</dbReference>
<feature type="domain" description="HAMP" evidence="16">
    <location>
        <begin position="180"/>
        <end position="233"/>
    </location>
</feature>
<dbReference type="SMART" id="SM00304">
    <property type="entry name" value="HAMP"/>
    <property type="match status" value="1"/>
</dbReference>
<dbReference type="InterPro" id="IPR036097">
    <property type="entry name" value="HisK_dim/P_sf"/>
</dbReference>
<dbReference type="GO" id="GO:0005524">
    <property type="term" value="F:ATP binding"/>
    <property type="evidence" value="ECO:0007669"/>
    <property type="project" value="UniProtKB-KW"/>
</dbReference>
<reference evidence="17 18" key="2">
    <citation type="journal article" date="2016" name="Appl. Microbiol. Biotechnol.">
        <title>Mutations improving production and secretion of extracellular lipase by Burkholderia glumae PG1.</title>
        <authorList>
            <person name="Knapp A."/>
            <person name="Voget S."/>
            <person name="Gao R."/>
            <person name="Zaburannyi N."/>
            <person name="Krysciak D."/>
            <person name="Breuer M."/>
            <person name="Hauer B."/>
            <person name="Streit W.R."/>
            <person name="Muller R."/>
            <person name="Daniel R."/>
            <person name="Jaeger K.E."/>
        </authorList>
    </citation>
    <scope>NUCLEOTIDE SEQUENCE [LARGE SCALE GENOMIC DNA]</scope>
    <source>
        <strain evidence="17 18">PG1</strain>
    </source>
</reference>
<evidence type="ECO:0000259" key="15">
    <source>
        <dbReference type="PROSITE" id="PS50109"/>
    </source>
</evidence>
<comment type="function">
    <text evidence="14">Member of a two-component regulatory system.</text>
</comment>
<dbReference type="Proteomes" id="UP000031838">
    <property type="component" value="Chromosome 2"/>
</dbReference>
<keyword evidence="8 14" id="KW-0547">Nucleotide-binding</keyword>
<dbReference type="PROSITE" id="PS50109">
    <property type="entry name" value="HIS_KIN"/>
    <property type="match status" value="1"/>
</dbReference>
<feature type="transmembrane region" description="Helical" evidence="14">
    <location>
        <begin position="12"/>
        <end position="31"/>
    </location>
</feature>
<evidence type="ECO:0000256" key="1">
    <source>
        <dbReference type="ARBA" id="ARBA00000085"/>
    </source>
</evidence>
<dbReference type="InterPro" id="IPR050428">
    <property type="entry name" value="TCS_sensor_his_kinase"/>
</dbReference>
<keyword evidence="4 14" id="KW-0997">Cell inner membrane</keyword>
<evidence type="ECO:0000313" key="18">
    <source>
        <dbReference type="Proteomes" id="UP000031838"/>
    </source>
</evidence>
<evidence type="ECO:0000256" key="5">
    <source>
        <dbReference type="ARBA" id="ARBA00022553"/>
    </source>
</evidence>
<evidence type="ECO:0000256" key="13">
    <source>
        <dbReference type="ARBA" id="ARBA00023136"/>
    </source>
</evidence>
<dbReference type="GO" id="GO:0005886">
    <property type="term" value="C:plasma membrane"/>
    <property type="evidence" value="ECO:0007669"/>
    <property type="project" value="UniProtKB-SubCell"/>
</dbReference>
<evidence type="ECO:0000256" key="12">
    <source>
        <dbReference type="ARBA" id="ARBA00023012"/>
    </source>
</evidence>
<dbReference type="PRINTS" id="PR00344">
    <property type="entry name" value="BCTRLSENSOR"/>
</dbReference>
<evidence type="ECO:0000259" key="16">
    <source>
        <dbReference type="PROSITE" id="PS50885"/>
    </source>
</evidence>
<dbReference type="InterPro" id="IPR036890">
    <property type="entry name" value="HATPase_C_sf"/>
</dbReference>
<dbReference type="InterPro" id="IPR003660">
    <property type="entry name" value="HAMP_dom"/>
</dbReference>
<dbReference type="KEGG" id="bgp:BGL_2c13430"/>
<dbReference type="Gene3D" id="6.10.340.10">
    <property type="match status" value="1"/>
</dbReference>
<dbReference type="NCBIfam" id="TIGR01386">
    <property type="entry name" value="cztS_silS_copS"/>
    <property type="match status" value="1"/>
</dbReference>
<dbReference type="PANTHER" id="PTHR45436">
    <property type="entry name" value="SENSOR HISTIDINE KINASE YKOH"/>
    <property type="match status" value="1"/>
</dbReference>
<dbReference type="PROSITE" id="PS50885">
    <property type="entry name" value="HAMP"/>
    <property type="match status" value="1"/>
</dbReference>